<dbReference type="SMART" id="SM00418">
    <property type="entry name" value="HTH_ARSR"/>
    <property type="match status" value="1"/>
</dbReference>
<dbReference type="InterPro" id="IPR036390">
    <property type="entry name" value="WH_DNA-bd_sf"/>
</dbReference>
<dbReference type="Proteomes" id="UP000295136">
    <property type="component" value="Unassembled WGS sequence"/>
</dbReference>
<dbReference type="InterPro" id="IPR011991">
    <property type="entry name" value="ArsR-like_HTH"/>
</dbReference>
<organism evidence="2 3">
    <name type="scientific">Nonomuraea mesophila</name>
    <dbReference type="NCBI Taxonomy" id="2530382"/>
    <lineage>
        <taxon>Bacteria</taxon>
        <taxon>Bacillati</taxon>
        <taxon>Actinomycetota</taxon>
        <taxon>Actinomycetes</taxon>
        <taxon>Streptosporangiales</taxon>
        <taxon>Streptosporangiaceae</taxon>
        <taxon>Nonomuraea</taxon>
    </lineage>
</organism>
<dbReference type="EMBL" id="SMLD01000001">
    <property type="protein sequence ID" value="TDE60328.1"/>
    <property type="molecule type" value="Genomic_DNA"/>
</dbReference>
<dbReference type="GO" id="GO:0003700">
    <property type="term" value="F:DNA-binding transcription factor activity"/>
    <property type="evidence" value="ECO:0007669"/>
    <property type="project" value="InterPro"/>
</dbReference>
<dbReference type="AlphaFoldDB" id="A0A4R5FZ39"/>
<dbReference type="InterPro" id="IPR001845">
    <property type="entry name" value="HTH_ArsR_DNA-bd_dom"/>
</dbReference>
<sequence length="200" mass="21931">MESMERYDSREDDRRMPVSDVGVLHPVRIRVAQILALGPRTGTQLRQALPDVPYSSLYRHIRWLVDAGVVRVVGERKVRGAVEHTYELDERAVQGAVPDPAGLSTGDHERAVTAFVTGLMAQAHAYLEGDPDDPVAEGLTYTSLHVWVDDDELARLRARLRDLIDPLAHATPGPGRRQITLGVVAIPRPGGAEPADPTAR</sequence>
<accession>A0A4R5FZ39</accession>
<reference evidence="2 3" key="1">
    <citation type="submission" date="2019-03" db="EMBL/GenBank/DDBJ databases">
        <title>Draft genome sequences of novel Actinobacteria.</title>
        <authorList>
            <person name="Sahin N."/>
            <person name="Ay H."/>
            <person name="Saygin H."/>
        </authorList>
    </citation>
    <scope>NUCLEOTIDE SEQUENCE [LARGE SCALE GENOMIC DNA]</scope>
    <source>
        <strain evidence="2 3">6K102</strain>
    </source>
</reference>
<gene>
    <name evidence="2" type="ORF">E1295_00340</name>
</gene>
<evidence type="ECO:0000313" key="3">
    <source>
        <dbReference type="Proteomes" id="UP000295136"/>
    </source>
</evidence>
<name>A0A4R5FZ39_9ACTN</name>
<dbReference type="Gene3D" id="6.10.140.2180">
    <property type="match status" value="1"/>
</dbReference>
<feature type="domain" description="HTH arsR-type" evidence="1">
    <location>
        <begin position="22"/>
        <end position="98"/>
    </location>
</feature>
<dbReference type="Gene3D" id="1.10.10.10">
    <property type="entry name" value="Winged helix-like DNA-binding domain superfamily/Winged helix DNA-binding domain"/>
    <property type="match status" value="1"/>
</dbReference>
<proteinExistence type="predicted"/>
<evidence type="ECO:0000259" key="1">
    <source>
        <dbReference type="SMART" id="SM00418"/>
    </source>
</evidence>
<comment type="caution">
    <text evidence="2">The sequence shown here is derived from an EMBL/GenBank/DDBJ whole genome shotgun (WGS) entry which is preliminary data.</text>
</comment>
<dbReference type="SUPFAM" id="SSF46785">
    <property type="entry name" value="Winged helix' DNA-binding domain"/>
    <property type="match status" value="1"/>
</dbReference>
<protein>
    <submittedName>
        <fullName evidence="2">Transcriptional regulator</fullName>
    </submittedName>
</protein>
<dbReference type="CDD" id="cd00090">
    <property type="entry name" value="HTH_ARSR"/>
    <property type="match status" value="1"/>
</dbReference>
<dbReference type="Pfam" id="PF12840">
    <property type="entry name" value="HTH_20"/>
    <property type="match status" value="1"/>
</dbReference>
<dbReference type="InterPro" id="IPR036388">
    <property type="entry name" value="WH-like_DNA-bd_sf"/>
</dbReference>
<evidence type="ECO:0000313" key="2">
    <source>
        <dbReference type="EMBL" id="TDE60328.1"/>
    </source>
</evidence>
<keyword evidence="3" id="KW-1185">Reference proteome</keyword>